<keyword evidence="1" id="KW-0812">Transmembrane</keyword>
<feature type="transmembrane region" description="Helical" evidence="1">
    <location>
        <begin position="121"/>
        <end position="140"/>
    </location>
</feature>
<keyword evidence="1" id="KW-1133">Transmembrane helix</keyword>
<dbReference type="Proteomes" id="UP000012047">
    <property type="component" value="Unassembled WGS sequence"/>
</dbReference>
<evidence type="ECO:0000313" key="2">
    <source>
        <dbReference type="EMBL" id="EEY96637.1"/>
    </source>
</evidence>
<feature type="transmembrane region" description="Helical" evidence="1">
    <location>
        <begin position="20"/>
        <end position="44"/>
    </location>
</feature>
<accession>D0SBV5</accession>
<reference evidence="3" key="1">
    <citation type="journal article" date="2012" name="PLoS ONE">
        <title>The success of Acinetobacter species; genetic, metabolic and virulence attributes.</title>
        <authorList>
            <person name="Peleg A.Y."/>
            <person name="de Breij A."/>
            <person name="Adams M.D."/>
            <person name="Cerqueira G.M."/>
            <person name="Mocali S."/>
            <person name="Galardini M."/>
            <person name="Nibbering P.H."/>
            <person name="Earl A.M."/>
            <person name="Ward D.V."/>
            <person name="Paterson D.L."/>
            <person name="Seifert H."/>
            <person name="Dijkshoorn L."/>
        </authorList>
    </citation>
    <scope>NUCLEOTIDE SEQUENCE [LARGE SCALE GENOMIC DNA]</scope>
    <source>
        <strain evidence="3">SH046</strain>
    </source>
</reference>
<proteinExistence type="predicted"/>
<feature type="transmembrane region" description="Helical" evidence="1">
    <location>
        <begin position="152"/>
        <end position="170"/>
    </location>
</feature>
<feature type="transmembrane region" description="Helical" evidence="1">
    <location>
        <begin position="64"/>
        <end position="80"/>
    </location>
</feature>
<feature type="transmembrane region" description="Helical" evidence="1">
    <location>
        <begin position="197"/>
        <end position="214"/>
    </location>
</feature>
<evidence type="ECO:0000313" key="3">
    <source>
        <dbReference type="Proteomes" id="UP000012047"/>
    </source>
</evidence>
<dbReference type="eggNOG" id="ENOG503045U">
    <property type="taxonomic scope" value="Bacteria"/>
</dbReference>
<dbReference type="EMBL" id="GG704965">
    <property type="protein sequence ID" value="EEY96637.1"/>
    <property type="molecule type" value="Genomic_DNA"/>
</dbReference>
<dbReference type="AlphaFoldDB" id="D0SBV5"/>
<keyword evidence="1" id="KW-0472">Membrane</keyword>
<evidence type="ECO:0000256" key="1">
    <source>
        <dbReference type="SAM" id="Phobius"/>
    </source>
</evidence>
<feature type="transmembrane region" description="Helical" evidence="1">
    <location>
        <begin position="92"/>
        <end position="109"/>
    </location>
</feature>
<dbReference type="HOGENOM" id="CLU_111009_0_0_6"/>
<name>D0SBV5_ACIJO</name>
<organism evidence="2 3">
    <name type="scientific">Acinetobacter johnsonii SH046</name>
    <dbReference type="NCBI Taxonomy" id="575586"/>
    <lineage>
        <taxon>Bacteria</taxon>
        <taxon>Pseudomonadati</taxon>
        <taxon>Pseudomonadota</taxon>
        <taxon>Gammaproteobacteria</taxon>
        <taxon>Moraxellales</taxon>
        <taxon>Moraxellaceae</taxon>
        <taxon>Acinetobacter</taxon>
    </lineage>
</organism>
<protein>
    <submittedName>
        <fullName evidence="2">Uncharacterized protein</fullName>
    </submittedName>
</protein>
<gene>
    <name evidence="2" type="ORF">HMPREF0016_01328</name>
</gene>
<sequence length="223" mass="25875">MLSIFKLNLHKTFFVKLGVVILLIDTRVSWSVLILAVLCLIFPFLADLQFPLLGGAVVRGVENIQALLLLIFAVFSYFYMQPMRLSDGKKYFWIWAVLWWLLLFGRSTSWGRDYFPEVPKVYFRGISVVLIGSVVFMLLVKPLRHEIAIKMKNITIPAWAMLLTVLGLIISDGIEHSRIYGGIFLHQIAYKDLMEELYEFPLILGLFMVAFHIMRRDKQEIDQ</sequence>